<reference evidence="1 2" key="1">
    <citation type="submission" date="2016-11" db="EMBL/GenBank/DDBJ databases">
        <authorList>
            <person name="Jaros S."/>
            <person name="Januszkiewicz K."/>
            <person name="Wedrychowicz H."/>
        </authorList>
    </citation>
    <scope>NUCLEOTIDE SEQUENCE [LARGE SCALE GENOMIC DNA]</scope>
    <source>
        <strain evidence="1 2">HD4</strain>
    </source>
</reference>
<dbReference type="EMBL" id="FRBC01000025">
    <property type="protein sequence ID" value="SHK92862.1"/>
    <property type="molecule type" value="Genomic_DNA"/>
</dbReference>
<sequence length="69" mass="8024">RHHDARSYAFKHSVLKSTSFDLHVLSTPPAFVLSQDQTLHKIYEELNQALNYLLKKLPIAMLFIPIDVY</sequence>
<dbReference type="AlphaFoldDB" id="A0A1M6WGE9"/>
<proteinExistence type="predicted"/>
<evidence type="ECO:0000313" key="2">
    <source>
        <dbReference type="Proteomes" id="UP000184263"/>
    </source>
</evidence>
<accession>A0A1M6WGE9</accession>
<feature type="non-terminal residue" evidence="1">
    <location>
        <position position="1"/>
    </location>
</feature>
<evidence type="ECO:0000313" key="1">
    <source>
        <dbReference type="EMBL" id="SHK92862.1"/>
    </source>
</evidence>
<name>A0A1M6WGE9_SELRU</name>
<organism evidence="1 2">
    <name type="scientific">Selenomonas ruminantium</name>
    <dbReference type="NCBI Taxonomy" id="971"/>
    <lineage>
        <taxon>Bacteria</taxon>
        <taxon>Bacillati</taxon>
        <taxon>Bacillota</taxon>
        <taxon>Negativicutes</taxon>
        <taxon>Selenomonadales</taxon>
        <taxon>Selenomonadaceae</taxon>
        <taxon>Selenomonas</taxon>
    </lineage>
</organism>
<protein>
    <submittedName>
        <fullName evidence="1">Uncharacterized protein</fullName>
    </submittedName>
</protein>
<dbReference type="Proteomes" id="UP000184263">
    <property type="component" value="Unassembled WGS sequence"/>
</dbReference>
<gene>
    <name evidence="1" type="ORF">SAMN05216582_1251</name>
</gene>